<dbReference type="Proteomes" id="UP001595897">
    <property type="component" value="Unassembled WGS sequence"/>
</dbReference>
<accession>A0ABV9LVU2</accession>
<name>A0ABV9LVU2_9ALTE</name>
<dbReference type="Gene3D" id="3.15.10.40">
    <property type="entry name" value="Uncharacterised protein PF07273, DUF1439"/>
    <property type="match status" value="1"/>
</dbReference>
<reference evidence="2" key="1">
    <citation type="journal article" date="2019" name="Int. J. Syst. Evol. Microbiol.">
        <title>The Global Catalogue of Microorganisms (GCM) 10K type strain sequencing project: providing services to taxonomists for standard genome sequencing and annotation.</title>
        <authorList>
            <consortium name="The Broad Institute Genomics Platform"/>
            <consortium name="The Broad Institute Genome Sequencing Center for Infectious Disease"/>
            <person name="Wu L."/>
            <person name="Ma J."/>
        </authorList>
    </citation>
    <scope>NUCLEOTIDE SEQUENCE [LARGE SCALE GENOMIC DNA]</scope>
    <source>
        <strain evidence="2">KACC 12507</strain>
    </source>
</reference>
<evidence type="ECO:0000313" key="2">
    <source>
        <dbReference type="Proteomes" id="UP001595897"/>
    </source>
</evidence>
<sequence length="191" mass="20810">MFNQKNVQLMLLVFIVMLLNACSATKSLSVYSMSNADLESALRSQLPKLSDELSLMGLPVKFEVDEIDVNIGPNQSESVELSFDSSASIGAFGVSYGVGLDLKVEGSPYYDGEKKAIFVRNVRLLDSRIDAGGYQGNLGLLDDRAMELVNAFLSVTPVYTLNLDDPKVAFISKVPLDMKVSEGALMVVPRF</sequence>
<gene>
    <name evidence="1" type="ORF">ACFO4O_10780</name>
</gene>
<proteinExistence type="predicted"/>
<dbReference type="EMBL" id="JBHSGU010000003">
    <property type="protein sequence ID" value="MFC4700646.1"/>
    <property type="molecule type" value="Genomic_DNA"/>
</dbReference>
<dbReference type="RefSeq" id="WP_382408382.1">
    <property type="nucleotide sequence ID" value="NZ_JBHSGU010000003.1"/>
</dbReference>
<dbReference type="Pfam" id="PF07273">
    <property type="entry name" value="DUF1439"/>
    <property type="match status" value="1"/>
</dbReference>
<dbReference type="InterPro" id="IPR010835">
    <property type="entry name" value="DUF1439"/>
</dbReference>
<evidence type="ECO:0000313" key="1">
    <source>
        <dbReference type="EMBL" id="MFC4700646.1"/>
    </source>
</evidence>
<keyword evidence="2" id="KW-1185">Reference proteome</keyword>
<comment type="caution">
    <text evidence="1">The sequence shown here is derived from an EMBL/GenBank/DDBJ whole genome shotgun (WGS) entry which is preliminary data.</text>
</comment>
<protein>
    <submittedName>
        <fullName evidence="1">DUF1439 domain-containing protein</fullName>
    </submittedName>
</protein>
<organism evidence="1 2">
    <name type="scientific">Glaciecola siphonariae</name>
    <dbReference type="NCBI Taxonomy" id="521012"/>
    <lineage>
        <taxon>Bacteria</taxon>
        <taxon>Pseudomonadati</taxon>
        <taxon>Pseudomonadota</taxon>
        <taxon>Gammaproteobacteria</taxon>
        <taxon>Alteromonadales</taxon>
        <taxon>Alteromonadaceae</taxon>
        <taxon>Glaciecola</taxon>
    </lineage>
</organism>